<feature type="region of interest" description="Disordered" evidence="2">
    <location>
        <begin position="136"/>
        <end position="174"/>
    </location>
</feature>
<evidence type="ECO:0000256" key="2">
    <source>
        <dbReference type="SAM" id="MobiDB-lite"/>
    </source>
</evidence>
<evidence type="ECO:0000313" key="4">
    <source>
        <dbReference type="EMBL" id="CAE7372298.1"/>
    </source>
</evidence>
<evidence type="ECO:0000313" key="5">
    <source>
        <dbReference type="Proteomes" id="UP000604046"/>
    </source>
</evidence>
<dbReference type="OrthoDB" id="434044at2759"/>
<evidence type="ECO:0000259" key="3">
    <source>
        <dbReference type="PROSITE" id="PS50157"/>
    </source>
</evidence>
<feature type="domain" description="C2H2-type" evidence="3">
    <location>
        <begin position="587"/>
        <end position="616"/>
    </location>
</feature>
<keyword evidence="5" id="KW-1185">Reference proteome</keyword>
<dbReference type="InterPro" id="IPR013087">
    <property type="entry name" value="Znf_C2H2_type"/>
</dbReference>
<keyword evidence="1" id="KW-0862">Zinc</keyword>
<feature type="compositionally biased region" description="Acidic residues" evidence="2">
    <location>
        <begin position="136"/>
        <end position="171"/>
    </location>
</feature>
<sequence>MSLPVRAEMGYFRSSVEKGGTQLGCCVQMLHNFGRCWQQRSVTSLNFHLPNFYLFLLLAFRCEQLLIGRRFMDQLRAPNKRGSGRVASVMAGPRGKDGDTAGEEEEALQAGHPLDGSSWNAVQEEDDFDLEEEFEDFDDDDEELEEVDEEEEEGEEDAFDDDNLEDVDDNGDQLVLNEDDANSRLSWKKARNEMLMAVNSLPVSGRKYHHRILVSRIKTLKKDSPGSVHMDQLPNLMKQLCGRPPQFVSKEGKKSNFAAVCFPPETIRELRLPLGPPPAQPPVLAGASTSVSLGHAFSLGALLVDFDGEVLARPSSPYQISFFLPERNTRNDEEKQKQVKALLDARNPLGFPCHMNAGDDFFCTASSLQLLNSRTTVRATGVTIFHAVEVLYAIAALCPDRTLMSVRLGPGPSGESSGDPEHITAVKVWGWELSLVGDDRGDGAGVPAEAALKAMSAVRKSVKDAMNVTSEEETLAGNQVKPRKLQRERFEAEMPAKVLEDLLSLVTEASERLASSIDPKMRMSEAHARGVKRRDKAKKATWAEVLLAGEETGFVDFLRSLELSTDPDVVMQRERRRVRTGRKSPKFRCPVCQEVFVRAKACRKHLKQSGHLSCEPGQTWRSVIEEKCLLQPPYPVPTTPDV</sequence>
<keyword evidence="1" id="KW-0479">Metal-binding</keyword>
<dbReference type="EMBL" id="CAJNDS010002206">
    <property type="protein sequence ID" value="CAE7372298.1"/>
    <property type="molecule type" value="Genomic_DNA"/>
</dbReference>
<feature type="region of interest" description="Disordered" evidence="2">
    <location>
        <begin position="82"/>
        <end position="119"/>
    </location>
</feature>
<evidence type="ECO:0000256" key="1">
    <source>
        <dbReference type="PROSITE-ProRule" id="PRU00042"/>
    </source>
</evidence>
<dbReference type="AlphaFoldDB" id="A0A812Q2M5"/>
<comment type="caution">
    <text evidence="4">The sequence shown here is derived from an EMBL/GenBank/DDBJ whole genome shotgun (WGS) entry which is preliminary data.</text>
</comment>
<reference evidence="4" key="1">
    <citation type="submission" date="2021-02" db="EMBL/GenBank/DDBJ databases">
        <authorList>
            <person name="Dougan E. K."/>
            <person name="Rhodes N."/>
            <person name="Thang M."/>
            <person name="Chan C."/>
        </authorList>
    </citation>
    <scope>NUCLEOTIDE SEQUENCE</scope>
</reference>
<accession>A0A812Q2M5</accession>
<proteinExistence type="predicted"/>
<name>A0A812Q2M5_9DINO</name>
<dbReference type="PROSITE" id="PS50157">
    <property type="entry name" value="ZINC_FINGER_C2H2_2"/>
    <property type="match status" value="1"/>
</dbReference>
<protein>
    <submittedName>
        <fullName evidence="4">Rha-1 protein</fullName>
    </submittedName>
</protein>
<keyword evidence="1" id="KW-0863">Zinc-finger</keyword>
<dbReference type="GO" id="GO:0008270">
    <property type="term" value="F:zinc ion binding"/>
    <property type="evidence" value="ECO:0007669"/>
    <property type="project" value="UniProtKB-KW"/>
</dbReference>
<gene>
    <name evidence="4" type="primary">rha-1</name>
    <name evidence="4" type="ORF">SNAT2548_LOCUS20332</name>
</gene>
<organism evidence="4 5">
    <name type="scientific">Symbiodinium natans</name>
    <dbReference type="NCBI Taxonomy" id="878477"/>
    <lineage>
        <taxon>Eukaryota</taxon>
        <taxon>Sar</taxon>
        <taxon>Alveolata</taxon>
        <taxon>Dinophyceae</taxon>
        <taxon>Suessiales</taxon>
        <taxon>Symbiodiniaceae</taxon>
        <taxon>Symbiodinium</taxon>
    </lineage>
</organism>
<dbReference type="Proteomes" id="UP000604046">
    <property type="component" value="Unassembled WGS sequence"/>
</dbReference>
<dbReference type="PROSITE" id="PS00028">
    <property type="entry name" value="ZINC_FINGER_C2H2_1"/>
    <property type="match status" value="1"/>
</dbReference>